<gene>
    <name evidence="2" type="ORF">TTEB3V08_LOCUS10789</name>
</gene>
<dbReference type="AlphaFoldDB" id="A0A7R9P081"/>
<sequence>MVLSYRPYHSGTKKALRQLTSKSHLIDGTASRESEYHNRVSKNQRNSKIRVSSLRCSSSGDSSPQDEVLVAVSGPGDARCVFVSVLGPTVWVKMTSVVAQHANRGLECPSKGRRFNSTMTAYYPDYSSEEEAGYLDSRGKQLRTLQEFLDGRSDYVTAAMDSELGVTYGRAVCIPELNQHFGRPVRVEVRDTDSDMAGAGAARIDICVRSEVDSYDRAVNKAVTLVLL</sequence>
<protein>
    <submittedName>
        <fullName evidence="2">Uncharacterized protein</fullName>
    </submittedName>
</protein>
<accession>A0A7R9P081</accession>
<evidence type="ECO:0000313" key="2">
    <source>
        <dbReference type="EMBL" id="CAD7462900.1"/>
    </source>
</evidence>
<name>A0A7R9P081_9NEOP</name>
<feature type="compositionally biased region" description="Basic residues" evidence="1">
    <location>
        <begin position="39"/>
        <end position="48"/>
    </location>
</feature>
<feature type="region of interest" description="Disordered" evidence="1">
    <location>
        <begin position="28"/>
        <end position="67"/>
    </location>
</feature>
<organism evidence="2">
    <name type="scientific">Timema tahoe</name>
    <dbReference type="NCBI Taxonomy" id="61484"/>
    <lineage>
        <taxon>Eukaryota</taxon>
        <taxon>Metazoa</taxon>
        <taxon>Ecdysozoa</taxon>
        <taxon>Arthropoda</taxon>
        <taxon>Hexapoda</taxon>
        <taxon>Insecta</taxon>
        <taxon>Pterygota</taxon>
        <taxon>Neoptera</taxon>
        <taxon>Polyneoptera</taxon>
        <taxon>Phasmatodea</taxon>
        <taxon>Timematodea</taxon>
        <taxon>Timematoidea</taxon>
        <taxon>Timematidae</taxon>
        <taxon>Timema</taxon>
    </lineage>
</organism>
<proteinExistence type="predicted"/>
<reference evidence="2" key="1">
    <citation type="submission" date="2020-11" db="EMBL/GenBank/DDBJ databases">
        <authorList>
            <person name="Tran Van P."/>
        </authorList>
    </citation>
    <scope>NUCLEOTIDE SEQUENCE</scope>
</reference>
<dbReference type="EMBL" id="OE006818">
    <property type="protein sequence ID" value="CAD7462900.1"/>
    <property type="molecule type" value="Genomic_DNA"/>
</dbReference>
<evidence type="ECO:0000256" key="1">
    <source>
        <dbReference type="SAM" id="MobiDB-lite"/>
    </source>
</evidence>
<feature type="compositionally biased region" description="Low complexity" evidence="1">
    <location>
        <begin position="49"/>
        <end position="63"/>
    </location>
</feature>